<organism evidence="5 6">
    <name type="scientific">Pseudomonas floridensis</name>
    <dbReference type="NCBI Taxonomy" id="1958950"/>
    <lineage>
        <taxon>Bacteria</taxon>
        <taxon>Pseudomonadati</taxon>
        <taxon>Pseudomonadota</taxon>
        <taxon>Gammaproteobacteria</taxon>
        <taxon>Pseudomonadales</taxon>
        <taxon>Pseudomonadaceae</taxon>
        <taxon>Pseudomonas</taxon>
    </lineage>
</organism>
<dbReference type="InterPro" id="IPR013785">
    <property type="entry name" value="Aldolase_TIM"/>
</dbReference>
<evidence type="ECO:0000313" key="6">
    <source>
        <dbReference type="Proteomes" id="UP000192815"/>
    </source>
</evidence>
<keyword evidence="1" id="KW-0820">tRNA-binding</keyword>
<dbReference type="PANTHER" id="PTHR42907:SF1">
    <property type="entry name" value="FMN-LINKED OXIDOREDUCTASES SUPERFAMILY PROTEIN"/>
    <property type="match status" value="1"/>
</dbReference>
<keyword evidence="3" id="KW-0694">RNA-binding</keyword>
<dbReference type="GO" id="GO:0017150">
    <property type="term" value="F:tRNA dihydrouridine synthase activity"/>
    <property type="evidence" value="ECO:0007669"/>
    <property type="project" value="InterPro"/>
</dbReference>
<protein>
    <submittedName>
        <fullName evidence="5">tRNA dihydrouridine(20/20a) synthase DusA</fullName>
    </submittedName>
</protein>
<dbReference type="SUPFAM" id="SSF51395">
    <property type="entry name" value="FMN-linked oxidoreductases"/>
    <property type="match status" value="1"/>
</dbReference>
<dbReference type="GO" id="GO:0000049">
    <property type="term" value="F:tRNA binding"/>
    <property type="evidence" value="ECO:0007669"/>
    <property type="project" value="UniProtKB-KW"/>
</dbReference>
<dbReference type="PANTHER" id="PTHR42907">
    <property type="entry name" value="FMN-LINKED OXIDOREDUCTASES SUPERFAMILY PROTEIN"/>
    <property type="match status" value="1"/>
</dbReference>
<dbReference type="InterPro" id="IPR035587">
    <property type="entry name" value="DUS-like_FMN-bd"/>
</dbReference>
<feature type="domain" description="DUS-like FMN-binding" evidence="4">
    <location>
        <begin position="22"/>
        <end position="59"/>
    </location>
</feature>
<dbReference type="EMBL" id="MUIO01000010">
    <property type="protein sequence ID" value="ORC61393.1"/>
    <property type="molecule type" value="Genomic_DNA"/>
</dbReference>
<evidence type="ECO:0000313" key="5">
    <source>
        <dbReference type="EMBL" id="ORC61393.1"/>
    </source>
</evidence>
<keyword evidence="2" id="KW-0521">NADP</keyword>
<gene>
    <name evidence="5" type="ORF">BZK31_03525</name>
</gene>
<reference evidence="6" key="1">
    <citation type="submission" date="2017-02" db="EMBL/GenBank/DDBJ databases">
        <title>Pseudomonas floridae sp. nov., a novel pathogenic bacterial species isolated from tomato.</title>
        <authorList>
            <person name="Timilsina S."/>
            <person name="Vallad G.E."/>
            <person name="Jones J.B."/>
        </authorList>
    </citation>
    <scope>NUCLEOTIDE SEQUENCE [LARGE SCALE GENOMIC DNA]</scope>
    <source>
        <strain evidence="6">GEV388</strain>
    </source>
</reference>
<sequence>MQPDIAPNPRPTRPALSRRFSVAPMMDWTDHHCRYFLRLLSKHALLYTEMVTTGALLHGDS</sequence>
<evidence type="ECO:0000256" key="2">
    <source>
        <dbReference type="ARBA" id="ARBA00022857"/>
    </source>
</evidence>
<evidence type="ECO:0000256" key="3">
    <source>
        <dbReference type="ARBA" id="ARBA00022884"/>
    </source>
</evidence>
<dbReference type="InterPro" id="IPR004653">
    <property type="entry name" value="DusA"/>
</dbReference>
<accession>A0A1X0NB44</accession>
<dbReference type="AlphaFoldDB" id="A0A1X0NB44"/>
<feature type="non-terminal residue" evidence="5">
    <location>
        <position position="61"/>
    </location>
</feature>
<dbReference type="STRING" id="1958950.BZK31_03525"/>
<dbReference type="Pfam" id="PF01207">
    <property type="entry name" value="Dus"/>
    <property type="match status" value="1"/>
</dbReference>
<evidence type="ECO:0000259" key="4">
    <source>
        <dbReference type="Pfam" id="PF01207"/>
    </source>
</evidence>
<comment type="caution">
    <text evidence="5">The sequence shown here is derived from an EMBL/GenBank/DDBJ whole genome shotgun (WGS) entry which is preliminary data.</text>
</comment>
<dbReference type="Proteomes" id="UP000192815">
    <property type="component" value="Unassembled WGS sequence"/>
</dbReference>
<dbReference type="RefSeq" id="WP_208617173.1">
    <property type="nucleotide sequence ID" value="NZ_MUIO01000010.1"/>
</dbReference>
<proteinExistence type="predicted"/>
<name>A0A1X0NB44_9PSED</name>
<dbReference type="Gene3D" id="3.20.20.70">
    <property type="entry name" value="Aldolase class I"/>
    <property type="match status" value="1"/>
</dbReference>
<keyword evidence="6" id="KW-1185">Reference proteome</keyword>
<evidence type="ECO:0000256" key="1">
    <source>
        <dbReference type="ARBA" id="ARBA00022555"/>
    </source>
</evidence>